<feature type="compositionally biased region" description="Acidic residues" evidence="1">
    <location>
        <begin position="144"/>
        <end position="160"/>
    </location>
</feature>
<reference evidence="2 3" key="1">
    <citation type="journal article" date="2021" name="ISME Commun">
        <title>Automated analysis of genomic sequences facilitates high-throughput and comprehensive description of bacteria.</title>
        <authorList>
            <person name="Hitch T.C.A."/>
        </authorList>
    </citation>
    <scope>NUCLEOTIDE SEQUENCE [LARGE SCALE GENOMIC DNA]</scope>
    <source>
        <strain evidence="2 3">Sanger_18</strain>
    </source>
</reference>
<name>A0ABT2T158_9FIRM</name>
<dbReference type="RefSeq" id="WP_262573526.1">
    <property type="nucleotide sequence ID" value="NZ_JAOQKJ010000003.1"/>
</dbReference>
<gene>
    <name evidence="2" type="ORF">OCV77_04050</name>
</gene>
<organism evidence="2 3">
    <name type="scientific">Suilimivivens aceti</name>
    <dbReference type="NCBI Taxonomy" id="2981774"/>
    <lineage>
        <taxon>Bacteria</taxon>
        <taxon>Bacillati</taxon>
        <taxon>Bacillota</taxon>
        <taxon>Clostridia</taxon>
        <taxon>Lachnospirales</taxon>
        <taxon>Lachnospiraceae</taxon>
        <taxon>Suilimivivens</taxon>
    </lineage>
</organism>
<keyword evidence="3" id="KW-1185">Reference proteome</keyword>
<evidence type="ECO:0000313" key="2">
    <source>
        <dbReference type="EMBL" id="MCU6743682.1"/>
    </source>
</evidence>
<evidence type="ECO:0000256" key="1">
    <source>
        <dbReference type="SAM" id="MobiDB-lite"/>
    </source>
</evidence>
<accession>A0ABT2T158</accession>
<dbReference type="Pfam" id="PF07454">
    <property type="entry name" value="SpoIIP"/>
    <property type="match status" value="1"/>
</dbReference>
<comment type="caution">
    <text evidence="2">The sequence shown here is derived from an EMBL/GenBank/DDBJ whole genome shotgun (WGS) entry which is preliminary data.</text>
</comment>
<evidence type="ECO:0000313" key="3">
    <source>
        <dbReference type="Proteomes" id="UP001652432"/>
    </source>
</evidence>
<feature type="region of interest" description="Disordered" evidence="1">
    <location>
        <begin position="144"/>
        <end position="175"/>
    </location>
</feature>
<sequence>MSGKWKRKALLTAGIIILVLGLLIQGTARKNGKEKSTGGRIMEGLAEAAMERALADSCLLPFFLEQGQGTLEDDSPAGKAVEEMFPLYTYTFHEVQEGEDEDQKNIDEENLDYGEGALHIDSDLIARMQQENDGYQENMDQAEISEENDQENTDKEEDTDIGSQGESQQDDGLDEEKAFEPAAFPAYSYDWSEKWDYEKLVSNFYAIDGTTGLDSSYVGLDQLLYQDMSITRSLEGPDILIYHTHSLEDFADSVPGDPSTTIVGAGERLTEILQDTYGFSVLHDIGGYDVEARDEAYNKSLPAIEQILAENPTIQVVIDLHRDEMKEGKKLVMELDGRPTARFMLFNGMSYLRNKGKIAYLENPYLQENLAFSFQMQVAANEYYPGLARKIYLKAYRYNLHLCPKSLLVELGAQTNTVEEIMNACDPLAHIISIVLNGQM</sequence>
<dbReference type="InterPro" id="IPR010897">
    <property type="entry name" value="Spore_II_P"/>
</dbReference>
<proteinExistence type="predicted"/>
<dbReference type="EMBL" id="JAOQKJ010000003">
    <property type="protein sequence ID" value="MCU6743682.1"/>
    <property type="molecule type" value="Genomic_DNA"/>
</dbReference>
<dbReference type="Proteomes" id="UP001652432">
    <property type="component" value="Unassembled WGS sequence"/>
</dbReference>
<protein>
    <submittedName>
        <fullName evidence="2">Stage II sporulation protein P</fullName>
    </submittedName>
</protein>